<proteinExistence type="predicted"/>
<name>A0AA86Q7W3_9EUKA</name>
<keyword evidence="3" id="KW-1185">Reference proteome</keyword>
<dbReference type="EMBL" id="CATOUU010000834">
    <property type="protein sequence ID" value="CAI9952943.1"/>
    <property type="molecule type" value="Genomic_DNA"/>
</dbReference>
<evidence type="ECO:0000313" key="1">
    <source>
        <dbReference type="EMBL" id="CAI9952943.1"/>
    </source>
</evidence>
<sequence>MQRLPQKISNKAVYLLPILQPIQKQSHSPANSVTFFETLEKTNSIVNNLKSQIKTGNKELLQYTSKLEVIQSLNDKIIRNIDILNQNGHLLRLRWIQFELQ</sequence>
<protein>
    <submittedName>
        <fullName evidence="2">Hypothetical_protein</fullName>
    </submittedName>
</protein>
<dbReference type="AlphaFoldDB" id="A0AA86Q7W3"/>
<comment type="caution">
    <text evidence="1">The sequence shown here is derived from an EMBL/GenBank/DDBJ whole genome shotgun (WGS) entry which is preliminary data.</text>
</comment>
<reference evidence="1" key="1">
    <citation type="submission" date="2023-06" db="EMBL/GenBank/DDBJ databases">
        <authorList>
            <person name="Kurt Z."/>
        </authorList>
    </citation>
    <scope>NUCLEOTIDE SEQUENCE</scope>
</reference>
<evidence type="ECO:0000313" key="2">
    <source>
        <dbReference type="EMBL" id="CAL5985385.1"/>
    </source>
</evidence>
<dbReference type="Proteomes" id="UP001642409">
    <property type="component" value="Unassembled WGS sequence"/>
</dbReference>
<accession>A0AA86Q7W3</accession>
<evidence type="ECO:0000313" key="3">
    <source>
        <dbReference type="Proteomes" id="UP001642409"/>
    </source>
</evidence>
<dbReference type="EMBL" id="CAXDID020000018">
    <property type="protein sequence ID" value="CAL5985385.1"/>
    <property type="molecule type" value="Genomic_DNA"/>
</dbReference>
<reference evidence="2 3" key="2">
    <citation type="submission" date="2024-07" db="EMBL/GenBank/DDBJ databases">
        <authorList>
            <person name="Akdeniz Z."/>
        </authorList>
    </citation>
    <scope>NUCLEOTIDE SEQUENCE [LARGE SCALE GENOMIC DNA]</scope>
</reference>
<gene>
    <name evidence="1" type="ORF">HINF_LOCUS40588</name>
    <name evidence="2" type="ORF">HINF_LOCUS8846</name>
</gene>
<organism evidence="1">
    <name type="scientific">Hexamita inflata</name>
    <dbReference type="NCBI Taxonomy" id="28002"/>
    <lineage>
        <taxon>Eukaryota</taxon>
        <taxon>Metamonada</taxon>
        <taxon>Diplomonadida</taxon>
        <taxon>Hexamitidae</taxon>
        <taxon>Hexamitinae</taxon>
        <taxon>Hexamita</taxon>
    </lineage>
</organism>